<keyword evidence="5 7" id="KW-0067">ATP-binding</keyword>
<proteinExistence type="inferred from homology"/>
<keyword evidence="2 5" id="KW-0545">Nucleotide biosynthesis</keyword>
<dbReference type="GO" id="GO:0005524">
    <property type="term" value="F:ATP binding"/>
    <property type="evidence" value="ECO:0007669"/>
    <property type="project" value="UniProtKB-UniRule"/>
</dbReference>
<feature type="binding site" evidence="5">
    <location>
        <position position="177"/>
    </location>
    <ligand>
        <name>AMP</name>
        <dbReference type="ChEBI" id="CHEBI:456215"/>
    </ligand>
</feature>
<keyword evidence="5" id="KW-0862">Zinc</keyword>
<feature type="domain" description="Adenylate kinase active site lid" evidence="8">
    <location>
        <begin position="133"/>
        <end position="168"/>
    </location>
</feature>
<keyword evidence="3 5" id="KW-0547">Nucleotide-binding</keyword>
<reference evidence="9" key="1">
    <citation type="submission" date="2024-05" db="EMBL/GenBank/DDBJ databases">
        <title>Planctomycetes of the genus Singulisphaera possess chitinolytic capabilities.</title>
        <authorList>
            <person name="Ivanova A."/>
        </authorList>
    </citation>
    <scope>NUCLEOTIDE SEQUENCE</scope>
    <source>
        <strain evidence="9">Ch08T</strain>
    </source>
</reference>
<evidence type="ECO:0000256" key="7">
    <source>
        <dbReference type="RuleBase" id="RU003331"/>
    </source>
</evidence>
<dbReference type="GO" id="GO:0004017">
    <property type="term" value="F:AMP kinase activity"/>
    <property type="evidence" value="ECO:0007669"/>
    <property type="project" value="UniProtKB-UniRule"/>
</dbReference>
<sequence>MSWKVPPSHVVIFGRPGSGKSSLAEQLGADHGFLLIRTGELLRNAIRKGDSLGVRAEQLIKGGNLVPDSLIAELLEQTLKTPGTDRLLFDGFPRTLGQVPILANFEQTLNFRIDCYLEIAVSHEAAIKRMTGRRVCPTCGSTYHLVNQPPRVPERCDRDGTALEQRPDDTAEVIEVRQQIYNKHGLPILEYYRNNAPDRFRTVNGEQSYEAVYDETCRALGLKDGASESASS</sequence>
<comment type="subcellular location">
    <subcellularLocation>
        <location evidence="5 7">Cytoplasm</location>
    </subcellularLocation>
</comment>
<dbReference type="Gene3D" id="3.40.50.300">
    <property type="entry name" value="P-loop containing nucleotide triphosphate hydrolases"/>
    <property type="match status" value="1"/>
</dbReference>
<evidence type="ECO:0000256" key="1">
    <source>
        <dbReference type="ARBA" id="ARBA00022679"/>
    </source>
</evidence>
<dbReference type="Pfam" id="PF05191">
    <property type="entry name" value="ADK_lid"/>
    <property type="match status" value="1"/>
</dbReference>
<evidence type="ECO:0000313" key="9">
    <source>
        <dbReference type="EMBL" id="XBH08167.1"/>
    </source>
</evidence>
<feature type="binding site" evidence="5">
    <location>
        <begin position="17"/>
        <end position="22"/>
    </location>
    <ligand>
        <name>ATP</name>
        <dbReference type="ChEBI" id="CHEBI:30616"/>
    </ligand>
</feature>
<feature type="binding site" evidence="5">
    <location>
        <position position="139"/>
    </location>
    <ligand>
        <name>Zn(2+)</name>
        <dbReference type="ChEBI" id="CHEBI:29105"/>
        <note>structural</note>
    </ligand>
</feature>
<evidence type="ECO:0000256" key="6">
    <source>
        <dbReference type="RuleBase" id="RU003330"/>
    </source>
</evidence>
<evidence type="ECO:0000256" key="5">
    <source>
        <dbReference type="HAMAP-Rule" id="MF_00235"/>
    </source>
</evidence>
<dbReference type="HAMAP" id="MF_00235">
    <property type="entry name" value="Adenylate_kinase_Adk"/>
    <property type="match status" value="1"/>
</dbReference>
<keyword evidence="1 5" id="KW-0808">Transferase</keyword>
<feature type="region of interest" description="NMP" evidence="5">
    <location>
        <begin position="37"/>
        <end position="66"/>
    </location>
</feature>
<keyword evidence="5" id="KW-0479">Metal-binding</keyword>
<comment type="catalytic activity">
    <reaction evidence="5 7">
        <text>AMP + ATP = 2 ADP</text>
        <dbReference type="Rhea" id="RHEA:12973"/>
        <dbReference type="ChEBI" id="CHEBI:30616"/>
        <dbReference type="ChEBI" id="CHEBI:456215"/>
        <dbReference type="ChEBI" id="CHEBI:456216"/>
        <dbReference type="EC" id="2.7.4.3"/>
    </reaction>
</comment>
<dbReference type="PRINTS" id="PR00094">
    <property type="entry name" value="ADENYLTKNASE"/>
</dbReference>
<feature type="binding site" evidence="5">
    <location>
        <position position="207"/>
    </location>
    <ligand>
        <name>ATP</name>
        <dbReference type="ChEBI" id="CHEBI:30616"/>
    </ligand>
</feature>
<dbReference type="RefSeq" id="WP_406701003.1">
    <property type="nucleotide sequence ID" value="NZ_CP155447.1"/>
</dbReference>
<comment type="subunit">
    <text evidence="5 7">Monomer.</text>
</comment>
<dbReference type="EC" id="2.7.4.3" evidence="5 7"/>
<dbReference type="AlphaFoldDB" id="A0AAU7CRD5"/>
<feature type="binding site" evidence="5">
    <location>
        <position position="159"/>
    </location>
    <ligand>
        <name>Zn(2+)</name>
        <dbReference type="ChEBI" id="CHEBI:29105"/>
        <note>structural</note>
    </ligand>
</feature>
<dbReference type="InterPro" id="IPR006259">
    <property type="entry name" value="Adenyl_kin_sub"/>
</dbReference>
<feature type="binding site" evidence="5">
    <location>
        <position position="156"/>
    </location>
    <ligand>
        <name>Zn(2+)</name>
        <dbReference type="ChEBI" id="CHEBI:29105"/>
        <note>structural</note>
    </ligand>
</feature>
<protein>
    <recommendedName>
        <fullName evidence="5 7">Adenylate kinase</fullName>
        <shortName evidence="5">AK</shortName>
        <ecNumber evidence="5 7">2.7.4.3</ecNumber>
    </recommendedName>
    <alternativeName>
        <fullName evidence="5">ATP-AMP transphosphorylase</fullName>
    </alternativeName>
    <alternativeName>
        <fullName evidence="5">ATP:AMP phosphotransferase</fullName>
    </alternativeName>
    <alternativeName>
        <fullName evidence="5">Adenylate monophosphate kinase</fullName>
    </alternativeName>
</protein>
<dbReference type="InterPro" id="IPR007862">
    <property type="entry name" value="Adenylate_kinase_lid-dom"/>
</dbReference>
<name>A0AAU7CRD5_9BACT</name>
<dbReference type="PROSITE" id="PS00113">
    <property type="entry name" value="ADENYLATE_KINASE"/>
    <property type="match status" value="1"/>
</dbReference>
<dbReference type="GO" id="GO:0044209">
    <property type="term" value="P:AMP salvage"/>
    <property type="evidence" value="ECO:0007669"/>
    <property type="project" value="UniProtKB-UniRule"/>
</dbReference>
<dbReference type="InterPro" id="IPR027417">
    <property type="entry name" value="P-loop_NTPase"/>
</dbReference>
<feature type="binding site" evidence="5">
    <location>
        <position position="43"/>
    </location>
    <ligand>
        <name>AMP</name>
        <dbReference type="ChEBI" id="CHEBI:456215"/>
    </ligand>
</feature>
<dbReference type="Pfam" id="PF00406">
    <property type="entry name" value="ADK"/>
    <property type="match status" value="1"/>
</dbReference>
<comment type="similarity">
    <text evidence="5 6">Belongs to the adenylate kinase family.</text>
</comment>
<dbReference type="PANTHER" id="PTHR23359">
    <property type="entry name" value="NUCLEOTIDE KINASE"/>
    <property type="match status" value="1"/>
</dbReference>
<feature type="binding site" evidence="5">
    <location>
        <position position="98"/>
    </location>
    <ligand>
        <name>AMP</name>
        <dbReference type="ChEBI" id="CHEBI:456215"/>
    </ligand>
</feature>
<feature type="binding site" evidence="5">
    <location>
        <begin position="142"/>
        <end position="143"/>
    </location>
    <ligand>
        <name>ATP</name>
        <dbReference type="ChEBI" id="CHEBI:30616"/>
    </ligand>
</feature>
<accession>A0AAU7CRD5</accession>
<dbReference type="SUPFAM" id="SSF52540">
    <property type="entry name" value="P-loop containing nucleoside triphosphate hydrolases"/>
    <property type="match status" value="1"/>
</dbReference>
<evidence type="ECO:0000256" key="3">
    <source>
        <dbReference type="ARBA" id="ARBA00022741"/>
    </source>
</evidence>
<dbReference type="EMBL" id="CP155447">
    <property type="protein sequence ID" value="XBH08167.1"/>
    <property type="molecule type" value="Genomic_DNA"/>
</dbReference>
<evidence type="ECO:0000256" key="2">
    <source>
        <dbReference type="ARBA" id="ARBA00022727"/>
    </source>
</evidence>
<comment type="function">
    <text evidence="5">Catalyzes the reversible transfer of the terminal phosphate group between ATP and AMP. Plays an important role in cellular energy homeostasis and in adenine nucleotide metabolism.</text>
</comment>
<keyword evidence="5" id="KW-0963">Cytoplasm</keyword>
<dbReference type="CDD" id="cd01428">
    <property type="entry name" value="ADK"/>
    <property type="match status" value="1"/>
</dbReference>
<evidence type="ECO:0000259" key="8">
    <source>
        <dbReference type="Pfam" id="PF05191"/>
    </source>
</evidence>
<comment type="pathway">
    <text evidence="5">Purine metabolism; AMP biosynthesis via salvage pathway; AMP from ADP: step 1/1.</text>
</comment>
<feature type="binding site" evidence="5">
    <location>
        <position position="136"/>
    </location>
    <ligand>
        <name>Zn(2+)</name>
        <dbReference type="ChEBI" id="CHEBI:29105"/>
        <note>structural</note>
    </ligand>
</feature>
<feature type="region of interest" description="LID" evidence="5">
    <location>
        <begin position="132"/>
        <end position="169"/>
    </location>
</feature>
<gene>
    <name evidence="5" type="primary">adk</name>
    <name evidence="9" type="ORF">V5E97_19645</name>
</gene>
<feature type="binding site" evidence="5">
    <location>
        <position position="166"/>
    </location>
    <ligand>
        <name>AMP</name>
        <dbReference type="ChEBI" id="CHEBI:456215"/>
    </ligand>
</feature>
<evidence type="ECO:0000256" key="4">
    <source>
        <dbReference type="ARBA" id="ARBA00022777"/>
    </source>
</evidence>
<feature type="binding site" evidence="5">
    <location>
        <position position="133"/>
    </location>
    <ligand>
        <name>ATP</name>
        <dbReference type="ChEBI" id="CHEBI:30616"/>
    </ligand>
</feature>
<dbReference type="InterPro" id="IPR033690">
    <property type="entry name" value="Adenylat_kinase_CS"/>
</dbReference>
<dbReference type="GO" id="GO:0008270">
    <property type="term" value="F:zinc ion binding"/>
    <property type="evidence" value="ECO:0007669"/>
    <property type="project" value="UniProtKB-UniRule"/>
</dbReference>
<organism evidence="9">
    <name type="scientific">Singulisphaera sp. Ch08</name>
    <dbReference type="NCBI Taxonomy" id="3120278"/>
    <lineage>
        <taxon>Bacteria</taxon>
        <taxon>Pseudomonadati</taxon>
        <taxon>Planctomycetota</taxon>
        <taxon>Planctomycetia</taxon>
        <taxon>Isosphaerales</taxon>
        <taxon>Isosphaeraceae</taxon>
        <taxon>Singulisphaera</taxon>
    </lineage>
</organism>
<dbReference type="GO" id="GO:0005737">
    <property type="term" value="C:cytoplasm"/>
    <property type="evidence" value="ECO:0007669"/>
    <property type="project" value="UniProtKB-SubCell"/>
</dbReference>
<dbReference type="InterPro" id="IPR000850">
    <property type="entry name" value="Adenylat/UMP-CMP_kin"/>
</dbReference>
<feature type="binding site" evidence="5">
    <location>
        <begin position="91"/>
        <end position="94"/>
    </location>
    <ligand>
        <name>AMP</name>
        <dbReference type="ChEBI" id="CHEBI:456215"/>
    </ligand>
</feature>
<dbReference type="NCBIfam" id="TIGR01351">
    <property type="entry name" value="adk"/>
    <property type="match status" value="1"/>
</dbReference>
<feature type="binding site" evidence="5">
    <location>
        <begin position="64"/>
        <end position="66"/>
    </location>
    <ligand>
        <name>AMP</name>
        <dbReference type="ChEBI" id="CHEBI:456215"/>
    </ligand>
</feature>
<comment type="domain">
    <text evidence="5">Consists of three domains, a large central CORE domain and two small peripheral domains, NMPbind and LID, which undergo movements during catalysis. The LID domain closes over the site of phosphoryl transfer upon ATP binding. Assembling and dissambling the active center during each catalytic cycle provides an effective means to prevent ATP hydrolysis. Some bacteria have evolved a zinc-coordinating structure that stabilizes the LID domain.</text>
</comment>
<keyword evidence="4 5" id="KW-0418">Kinase</keyword>
<feature type="binding site" evidence="5">
    <location>
        <position position="38"/>
    </location>
    <ligand>
        <name>AMP</name>
        <dbReference type="ChEBI" id="CHEBI:456215"/>
    </ligand>
</feature>